<reference evidence="2" key="1">
    <citation type="submission" date="2023-11" db="EMBL/GenBank/DDBJ databases">
        <title>Genome assemblies of two species of porcelain crab, Petrolisthes cinctipes and Petrolisthes manimaculis (Anomura: Porcellanidae).</title>
        <authorList>
            <person name="Angst P."/>
        </authorList>
    </citation>
    <scope>NUCLEOTIDE SEQUENCE</scope>
    <source>
        <strain evidence="2">PB745_02</strain>
        <tissue evidence="2">Gill</tissue>
    </source>
</reference>
<keyword evidence="3" id="KW-1185">Reference proteome</keyword>
<evidence type="ECO:0000313" key="2">
    <source>
        <dbReference type="EMBL" id="KAK4286846.1"/>
    </source>
</evidence>
<sequence>MRWGSNGGEWERGGEGGRGGYKRGGEVTGVESLLLLLLLWFPSLLPQSPNQPTNPILRSRGSVVPESLDGKAVWRLRSLILVHPRITH</sequence>
<evidence type="ECO:0000256" key="1">
    <source>
        <dbReference type="SAM" id="MobiDB-lite"/>
    </source>
</evidence>
<dbReference type="EMBL" id="JAWZYT010007280">
    <property type="protein sequence ID" value="KAK4286846.1"/>
    <property type="molecule type" value="Genomic_DNA"/>
</dbReference>
<protein>
    <submittedName>
        <fullName evidence="2">Uncharacterized protein</fullName>
    </submittedName>
</protein>
<organism evidence="2 3">
    <name type="scientific">Petrolisthes manimaculis</name>
    <dbReference type="NCBI Taxonomy" id="1843537"/>
    <lineage>
        <taxon>Eukaryota</taxon>
        <taxon>Metazoa</taxon>
        <taxon>Ecdysozoa</taxon>
        <taxon>Arthropoda</taxon>
        <taxon>Crustacea</taxon>
        <taxon>Multicrustacea</taxon>
        <taxon>Malacostraca</taxon>
        <taxon>Eumalacostraca</taxon>
        <taxon>Eucarida</taxon>
        <taxon>Decapoda</taxon>
        <taxon>Pleocyemata</taxon>
        <taxon>Anomura</taxon>
        <taxon>Galatheoidea</taxon>
        <taxon>Porcellanidae</taxon>
        <taxon>Petrolisthes</taxon>
    </lineage>
</organism>
<evidence type="ECO:0000313" key="3">
    <source>
        <dbReference type="Proteomes" id="UP001292094"/>
    </source>
</evidence>
<name>A0AAE1NDZ8_9EUCA</name>
<proteinExistence type="predicted"/>
<dbReference type="AlphaFoldDB" id="A0AAE1NDZ8"/>
<accession>A0AAE1NDZ8</accession>
<comment type="caution">
    <text evidence="2">The sequence shown here is derived from an EMBL/GenBank/DDBJ whole genome shotgun (WGS) entry which is preliminary data.</text>
</comment>
<gene>
    <name evidence="2" type="ORF">Pmani_040065</name>
</gene>
<dbReference type="Proteomes" id="UP001292094">
    <property type="component" value="Unassembled WGS sequence"/>
</dbReference>
<feature type="region of interest" description="Disordered" evidence="1">
    <location>
        <begin position="1"/>
        <end position="23"/>
    </location>
</feature>